<evidence type="ECO:0000313" key="4">
    <source>
        <dbReference type="Proteomes" id="UP000836841"/>
    </source>
</evidence>
<dbReference type="Pfam" id="PF21745">
    <property type="entry name" value="PMI1_PMIR1-2_C"/>
    <property type="match status" value="1"/>
</dbReference>
<dbReference type="InterPro" id="IPR019448">
    <property type="entry name" value="NT-C2"/>
</dbReference>
<reference evidence="3 4" key="1">
    <citation type="submission" date="2022-03" db="EMBL/GenBank/DDBJ databases">
        <authorList>
            <person name="Nunn A."/>
            <person name="Chopra R."/>
            <person name="Nunn A."/>
            <person name="Contreras Garrido A."/>
        </authorList>
    </citation>
    <scope>NUCLEOTIDE SEQUENCE [LARGE SCALE GENOMIC DNA]</scope>
</reference>
<sequence>MAAEYSGSRSSNTQLLAELEALSENLYQKPQASVGRRTNSLALPRSSVPSLVTCANEGRVEDVTIPKPRSRRLSLSPWRSRPKLEVEEEETVNTTRNRINKRPEESSLGSIAKEERKGIWNWKPIRGLVRIGMQKLSCLLSVEVVAAQNLPASMNGLRLGVCVRKKETKDGAVQTMPCRVSQGAADFEETLFIKCHVYFSPANGKGAPAKFEARPFLVYLFAVDAKELEFGRHMVDLSELIQKSVEKMSYEGARVRQWDMSWGLSGKAKGGELVLKLGFQIMEKDGGAGIYSKQGELGIKPSSKPKNLSDSFGRKQSKTSFSVPSPKMTSRSEAWTPATGAESASGLQGIEHLNLDEPEEKPEQKPEKTEQRDEDDQETDFEVIEKGEDQEPDFEVVDKGVEFDDDIETEKSDGTIGERSIELKEQHVNVDDPRHIMRLTELDCIAKQIKALESMMKDGSNGAEGETGSQRLDEEEQTVTKEFLQLLEDEESESLKFYQHKMEISELRSGDSVEDETENYLSDLGKGIGCVVQTRDGGYLVSMNPFDMVVMRKDTPKVVMQISKQIVVLPEAGSVTGFELFHRMAGFGKELDSKISSLMAIDELIGKTGEQVAFEGIASAIIQGRNKERANTSAARTVAAVKTMANAMNNGRRERIMTGIWNVEENPLTSAEEILAVSLQKLEDMVIEGLKIQADMVEDDSPFEVFAAKGQPNPLELTIPLDEWLMENRTQKSLTVLATVQLRDPTRRYEAVGGVVVVAVQAEEEENGLKVGSLHVGGVKRNAAERRRLTAAQWLVEYGMGKKGMKKSDVKRKEKEEEEVDLLWSLSSRVMADMWLKSIRNPDVKLHS</sequence>
<dbReference type="Proteomes" id="UP000836841">
    <property type="component" value="Chromosome 1"/>
</dbReference>
<feature type="compositionally biased region" description="Basic and acidic residues" evidence="1">
    <location>
        <begin position="361"/>
        <end position="371"/>
    </location>
</feature>
<dbReference type="PROSITE" id="PS51840">
    <property type="entry name" value="C2_NT"/>
    <property type="match status" value="1"/>
</dbReference>
<dbReference type="EMBL" id="OU466857">
    <property type="protein sequence ID" value="CAH2035788.1"/>
    <property type="molecule type" value="Genomic_DNA"/>
</dbReference>
<keyword evidence="4" id="KW-1185">Reference proteome</keyword>
<dbReference type="AlphaFoldDB" id="A0AAU9RB78"/>
<name>A0AAU9RB78_THLAR</name>
<feature type="compositionally biased region" description="Polar residues" evidence="1">
    <location>
        <begin position="318"/>
        <end position="333"/>
    </location>
</feature>
<evidence type="ECO:0000256" key="1">
    <source>
        <dbReference type="SAM" id="MobiDB-lite"/>
    </source>
</evidence>
<dbReference type="InterPro" id="IPR039614">
    <property type="entry name" value="PMI1-like"/>
</dbReference>
<organism evidence="3 4">
    <name type="scientific">Thlaspi arvense</name>
    <name type="common">Field penny-cress</name>
    <dbReference type="NCBI Taxonomy" id="13288"/>
    <lineage>
        <taxon>Eukaryota</taxon>
        <taxon>Viridiplantae</taxon>
        <taxon>Streptophyta</taxon>
        <taxon>Embryophyta</taxon>
        <taxon>Tracheophyta</taxon>
        <taxon>Spermatophyta</taxon>
        <taxon>Magnoliopsida</taxon>
        <taxon>eudicotyledons</taxon>
        <taxon>Gunneridae</taxon>
        <taxon>Pentapetalae</taxon>
        <taxon>rosids</taxon>
        <taxon>malvids</taxon>
        <taxon>Brassicales</taxon>
        <taxon>Brassicaceae</taxon>
        <taxon>Thlaspideae</taxon>
        <taxon>Thlaspi</taxon>
    </lineage>
</organism>
<evidence type="ECO:0000259" key="2">
    <source>
        <dbReference type="PROSITE" id="PS51840"/>
    </source>
</evidence>
<gene>
    <name evidence="3" type="ORF">TAV2_LOCUS3872</name>
</gene>
<dbReference type="PANTHER" id="PTHR33414:SF2">
    <property type="entry name" value="PROTEIN PLASTID MOVEMENT IMPAIRED 1"/>
    <property type="match status" value="1"/>
</dbReference>
<protein>
    <recommendedName>
        <fullName evidence="2">C2 NT-type domain-containing protein</fullName>
    </recommendedName>
</protein>
<dbReference type="PANTHER" id="PTHR33414">
    <property type="entry name" value="PROTEIN PLASTID MOVEMENT IMPAIRED 1-RELATED 1"/>
    <property type="match status" value="1"/>
</dbReference>
<accession>A0AAU9RB78</accession>
<feature type="domain" description="C2 NT-type" evidence="2">
    <location>
        <begin position="128"/>
        <end position="283"/>
    </location>
</feature>
<proteinExistence type="predicted"/>
<dbReference type="InterPro" id="IPR048972">
    <property type="entry name" value="PMI1_PMIR1-2_C"/>
</dbReference>
<dbReference type="Pfam" id="PF10358">
    <property type="entry name" value="NT-C2"/>
    <property type="match status" value="1"/>
</dbReference>
<feature type="region of interest" description="Disordered" evidence="1">
    <location>
        <begin position="294"/>
        <end position="379"/>
    </location>
</feature>
<evidence type="ECO:0000313" key="3">
    <source>
        <dbReference type="EMBL" id="CAH2035788.1"/>
    </source>
</evidence>